<sequence length="78" mass="8404">MAAFPPPKRCSAARLAGASRARRRGLDTALTHTSADMVDLIVNEAVWVVERMTAKAGRAELMARARAAIRSGRQQVSV</sequence>
<proteinExistence type="predicted"/>
<organism evidence="1 2">
    <name type="scientific">Thiohalobacter thiocyanaticus</name>
    <dbReference type="NCBI Taxonomy" id="585455"/>
    <lineage>
        <taxon>Bacteria</taxon>
        <taxon>Pseudomonadati</taxon>
        <taxon>Pseudomonadota</taxon>
        <taxon>Gammaproteobacteria</taxon>
        <taxon>Thiohalobacterales</taxon>
        <taxon>Thiohalobacteraceae</taxon>
        <taxon>Thiohalobacter</taxon>
    </lineage>
</organism>
<dbReference type="Proteomes" id="UP000287798">
    <property type="component" value="Unassembled WGS sequence"/>
</dbReference>
<dbReference type="AlphaFoldDB" id="A0A426QMF2"/>
<accession>A0A426QMF2</accession>
<evidence type="ECO:0000313" key="2">
    <source>
        <dbReference type="Proteomes" id="UP000287798"/>
    </source>
</evidence>
<dbReference type="EMBL" id="QZMU01000001">
    <property type="protein sequence ID" value="RRQ22944.1"/>
    <property type="molecule type" value="Genomic_DNA"/>
</dbReference>
<evidence type="ECO:0000313" key="1">
    <source>
        <dbReference type="EMBL" id="RRQ22944.1"/>
    </source>
</evidence>
<protein>
    <submittedName>
        <fullName evidence="1">Uncharacterized protein</fullName>
    </submittedName>
</protein>
<keyword evidence="2" id="KW-1185">Reference proteome</keyword>
<name>A0A426QMF2_9GAMM</name>
<comment type="caution">
    <text evidence="1">The sequence shown here is derived from an EMBL/GenBank/DDBJ whole genome shotgun (WGS) entry which is preliminary data.</text>
</comment>
<gene>
    <name evidence="1" type="ORF">D6C00_14090</name>
</gene>
<reference evidence="1 2" key="1">
    <citation type="journal article" date="2010" name="Int. J. Syst. Evol. Microbiol.">
        <title>Thiohalobacter thiocyanaticus gen. nov., sp. nov., a moderately halophilic, sulfur-oxidizing gammaproteobacterium from hypersaline lakes, that utilizes thiocyanate.</title>
        <authorList>
            <person name="Sorokin D.Y."/>
            <person name="Kovaleva O.L."/>
            <person name="Tourova T.P."/>
            <person name="Muyzer G."/>
        </authorList>
    </citation>
    <scope>NUCLEOTIDE SEQUENCE [LARGE SCALE GENOMIC DNA]</scope>
    <source>
        <strain evidence="1 2">Hrh1</strain>
    </source>
</reference>